<keyword evidence="5" id="KW-1003">Cell membrane</keyword>
<keyword evidence="6" id="KW-0997">Cell inner membrane</keyword>
<dbReference type="PANTHER" id="PTHR30024">
    <property type="entry name" value="ALIPHATIC SULFONATES-BINDING PROTEIN-RELATED"/>
    <property type="match status" value="1"/>
</dbReference>
<feature type="domain" description="Solute-binding protein family 3/N-terminal" evidence="10">
    <location>
        <begin position="31"/>
        <end position="263"/>
    </location>
</feature>
<proteinExistence type="inferred from homology"/>
<dbReference type="CDD" id="cd13553">
    <property type="entry name" value="PBP2_NrtA_CpmA_like"/>
    <property type="match status" value="1"/>
</dbReference>
<dbReference type="GO" id="GO:0042597">
    <property type="term" value="C:periplasmic space"/>
    <property type="evidence" value="ECO:0007669"/>
    <property type="project" value="UniProtKB-SubCell"/>
</dbReference>
<dbReference type="PANTHER" id="PTHR30024:SF47">
    <property type="entry name" value="TAURINE-BINDING PERIPLASMIC PROTEIN"/>
    <property type="match status" value="1"/>
</dbReference>
<comment type="similarity">
    <text evidence="3">Belongs to the bacterial solute-binding protein SsuA/TauA family.</text>
</comment>
<dbReference type="InterPro" id="IPR001638">
    <property type="entry name" value="Solute-binding_3/MltF_N"/>
</dbReference>
<dbReference type="Gene3D" id="3.40.190.10">
    <property type="entry name" value="Periplasmic binding protein-like II"/>
    <property type="match status" value="2"/>
</dbReference>
<dbReference type="RefSeq" id="WP_110391647.1">
    <property type="nucleotide sequence ID" value="NZ_QJKI01000021.1"/>
</dbReference>
<gene>
    <name evidence="11" type="ORF">DFR34_12146</name>
</gene>
<dbReference type="SUPFAM" id="SSF53850">
    <property type="entry name" value="Periplasmic binding protein-like II"/>
    <property type="match status" value="1"/>
</dbReference>
<dbReference type="Proteomes" id="UP000247555">
    <property type="component" value="Unassembled WGS sequence"/>
</dbReference>
<keyword evidence="4" id="KW-0813">Transport</keyword>
<evidence type="ECO:0000313" key="11">
    <source>
        <dbReference type="EMBL" id="PXX76792.1"/>
    </source>
</evidence>
<evidence type="ECO:0000256" key="9">
    <source>
        <dbReference type="SAM" id="SignalP"/>
    </source>
</evidence>
<evidence type="ECO:0000256" key="1">
    <source>
        <dbReference type="ARBA" id="ARBA00004308"/>
    </source>
</evidence>
<dbReference type="GO" id="GO:0012505">
    <property type="term" value="C:endomembrane system"/>
    <property type="evidence" value="ECO:0007669"/>
    <property type="project" value="UniProtKB-SubCell"/>
</dbReference>
<protein>
    <submittedName>
        <fullName evidence="11">NitT/TauT family transport system substrate-binding protein</fullName>
    </submittedName>
</protein>
<dbReference type="AlphaFoldDB" id="A0A318KK33"/>
<organism evidence="11 12">
    <name type="scientific">Rivihabitans pingtungensis</name>
    <dbReference type="NCBI Taxonomy" id="1054498"/>
    <lineage>
        <taxon>Bacteria</taxon>
        <taxon>Pseudomonadati</taxon>
        <taxon>Pseudomonadota</taxon>
        <taxon>Betaproteobacteria</taxon>
        <taxon>Neisseriales</taxon>
        <taxon>Aquaspirillaceae</taxon>
        <taxon>Rivihabitans</taxon>
    </lineage>
</organism>
<evidence type="ECO:0000256" key="8">
    <source>
        <dbReference type="ARBA" id="ARBA00023136"/>
    </source>
</evidence>
<accession>A0A318KK33</accession>
<evidence type="ECO:0000256" key="3">
    <source>
        <dbReference type="ARBA" id="ARBA00010742"/>
    </source>
</evidence>
<dbReference type="InterPro" id="IPR044527">
    <property type="entry name" value="NrtA/CpmA_ABC-bd_dom"/>
</dbReference>
<comment type="caution">
    <text evidence="11">The sequence shown here is derived from an EMBL/GenBank/DDBJ whole genome shotgun (WGS) entry which is preliminary data.</text>
</comment>
<dbReference type="OrthoDB" id="9178563at2"/>
<feature type="chain" id="PRO_5016453690" evidence="9">
    <location>
        <begin position="30"/>
        <end position="344"/>
    </location>
</feature>
<reference evidence="11 12" key="1">
    <citation type="submission" date="2018-05" db="EMBL/GenBank/DDBJ databases">
        <title>Genomic Encyclopedia of Type Strains, Phase IV (KMG-IV): sequencing the most valuable type-strain genomes for metagenomic binning, comparative biology and taxonomic classification.</title>
        <authorList>
            <person name="Goeker M."/>
        </authorList>
    </citation>
    <scope>NUCLEOTIDE SEQUENCE [LARGE SCALE GENOMIC DNA]</scope>
    <source>
        <strain evidence="11 12">DSM 29661</strain>
    </source>
</reference>
<keyword evidence="7 9" id="KW-0732">Signal</keyword>
<evidence type="ECO:0000256" key="2">
    <source>
        <dbReference type="ARBA" id="ARBA00004418"/>
    </source>
</evidence>
<name>A0A318KK33_9NEIS</name>
<dbReference type="Pfam" id="PF13379">
    <property type="entry name" value="NMT1_2"/>
    <property type="match status" value="1"/>
</dbReference>
<keyword evidence="8" id="KW-0472">Membrane</keyword>
<evidence type="ECO:0000256" key="6">
    <source>
        <dbReference type="ARBA" id="ARBA00022519"/>
    </source>
</evidence>
<evidence type="ECO:0000313" key="12">
    <source>
        <dbReference type="Proteomes" id="UP000247555"/>
    </source>
</evidence>
<evidence type="ECO:0000256" key="4">
    <source>
        <dbReference type="ARBA" id="ARBA00022448"/>
    </source>
</evidence>
<evidence type="ECO:0000259" key="10">
    <source>
        <dbReference type="SMART" id="SM00062"/>
    </source>
</evidence>
<dbReference type="SMART" id="SM00062">
    <property type="entry name" value="PBPb"/>
    <property type="match status" value="1"/>
</dbReference>
<comment type="subcellular location">
    <subcellularLocation>
        <location evidence="1">Endomembrane system</location>
    </subcellularLocation>
    <subcellularLocation>
        <location evidence="2">Periplasm</location>
    </subcellularLocation>
</comment>
<evidence type="ECO:0000256" key="5">
    <source>
        <dbReference type="ARBA" id="ARBA00022475"/>
    </source>
</evidence>
<keyword evidence="12" id="KW-1185">Reference proteome</keyword>
<sequence>MSFTRLLRPHAVRAACAALALSLSGLALAEPIKVGYLPVTGHAKFFVAKEQGLFAQEGLDVELVEFQNSADGLNAVVAGKLDVGAFGTTAPVAHISKGANLKIIGGIMGGDAAVITTAENAGVYNKISALRGKKIATVRMASGDAVLRGALKDAGIRWKTDVQIFELKNPPAVIEAVKSGQVDAGVVWGPHDLRAEDQGLKVVIHSTDLQPGHPCCRLVVTDTRLKDQATWEKFLRAILKAEKFATENKQQTIDSIAKYVKLDPKLLWRGFYSPYLDQSSDPNVKGVKHFADVMVNSEFIPTKPDLNAAIDSQLYAKVLAQLARENPNDPFWKKLQKEYKQKDA</sequence>
<dbReference type="EMBL" id="QJKI01000021">
    <property type="protein sequence ID" value="PXX76792.1"/>
    <property type="molecule type" value="Genomic_DNA"/>
</dbReference>
<feature type="signal peptide" evidence="9">
    <location>
        <begin position="1"/>
        <end position="29"/>
    </location>
</feature>
<evidence type="ECO:0000256" key="7">
    <source>
        <dbReference type="ARBA" id="ARBA00022729"/>
    </source>
</evidence>